<dbReference type="InterPro" id="IPR007163">
    <property type="entry name" value="VCA0040-like"/>
</dbReference>
<name>A0A9X1QQQ8_9CORY</name>
<feature type="transmembrane region" description="Helical" evidence="1">
    <location>
        <begin position="243"/>
        <end position="261"/>
    </location>
</feature>
<dbReference type="Pfam" id="PF04018">
    <property type="entry name" value="VCA0040-like"/>
    <property type="match status" value="1"/>
</dbReference>
<evidence type="ECO:0000313" key="2">
    <source>
        <dbReference type="EMBL" id="MCF4007036.1"/>
    </source>
</evidence>
<keyword evidence="1" id="KW-0812">Transmembrane</keyword>
<gene>
    <name evidence="2" type="ORF">L1O03_07580</name>
</gene>
<evidence type="ECO:0000313" key="3">
    <source>
        <dbReference type="Proteomes" id="UP001139336"/>
    </source>
</evidence>
<feature type="transmembrane region" description="Helical" evidence="1">
    <location>
        <begin position="273"/>
        <end position="294"/>
    </location>
</feature>
<feature type="transmembrane region" description="Helical" evidence="1">
    <location>
        <begin position="164"/>
        <end position="183"/>
    </location>
</feature>
<feature type="transmembrane region" description="Helical" evidence="1">
    <location>
        <begin position="112"/>
        <end position="132"/>
    </location>
</feature>
<dbReference type="EMBL" id="JAKGSI010000003">
    <property type="protein sequence ID" value="MCF4007036.1"/>
    <property type="molecule type" value="Genomic_DNA"/>
</dbReference>
<keyword evidence="1" id="KW-1133">Transmembrane helix</keyword>
<feature type="transmembrane region" description="Helical" evidence="1">
    <location>
        <begin position="213"/>
        <end position="231"/>
    </location>
</feature>
<dbReference type="Proteomes" id="UP001139336">
    <property type="component" value="Unassembled WGS sequence"/>
</dbReference>
<protein>
    <submittedName>
        <fullName evidence="2">DUF368 domain-containing protein</fullName>
    </submittedName>
</protein>
<dbReference type="PANTHER" id="PTHR37308:SF1">
    <property type="entry name" value="POLYPRENYL-PHOSPHATE TRANSPORTER"/>
    <property type="match status" value="1"/>
</dbReference>
<evidence type="ECO:0000256" key="1">
    <source>
        <dbReference type="SAM" id="Phobius"/>
    </source>
</evidence>
<feature type="transmembrane region" description="Helical" evidence="1">
    <location>
        <begin position="139"/>
        <end position="158"/>
    </location>
</feature>
<sequence>MSISPPRVSLLSVVLNVLRGVLIGMAELVPGISGGTVALVVGIYERALHAAHALLHCAKVLLRRPSEFKDAARAVDWGLLLPVGIGMAGAVFSLSSVLHAFVTHHPETSRGLFFGMVLMSLAVPLSMMAWRVPRRRQALYGLIILVGAALAFLSTSQVSEPHAHPPLIAIFFAASVAVCALVLPGVSGSLVLLAMGLYAPVMAAVSARHVPTLLAFAAGALLGLALFVRVLDYLMTRYRDLTLAAMGGLMLGSLRALWPWQDESGALSGPQDPVALPVLMVAVGMGVVLLVIAAEKWGLARAGSTAAPSEKHPS</sequence>
<feature type="transmembrane region" description="Helical" evidence="1">
    <location>
        <begin position="190"/>
        <end position="207"/>
    </location>
</feature>
<keyword evidence="1" id="KW-0472">Membrane</keyword>
<accession>A0A9X1QQQ8</accession>
<keyword evidence="3" id="KW-1185">Reference proteome</keyword>
<proteinExistence type="predicted"/>
<dbReference type="RefSeq" id="WP_236119160.1">
    <property type="nucleotide sequence ID" value="NZ_JAKGSI010000003.1"/>
</dbReference>
<comment type="caution">
    <text evidence="2">The sequence shown here is derived from an EMBL/GenBank/DDBJ whole genome shotgun (WGS) entry which is preliminary data.</text>
</comment>
<dbReference type="PANTHER" id="PTHR37308">
    <property type="entry name" value="INTEGRAL MEMBRANE PROTEIN"/>
    <property type="match status" value="1"/>
</dbReference>
<organism evidence="2 3">
    <name type="scientific">Corynebacterium uropygiale</name>
    <dbReference type="NCBI Taxonomy" id="1775911"/>
    <lineage>
        <taxon>Bacteria</taxon>
        <taxon>Bacillati</taxon>
        <taxon>Actinomycetota</taxon>
        <taxon>Actinomycetes</taxon>
        <taxon>Mycobacteriales</taxon>
        <taxon>Corynebacteriaceae</taxon>
        <taxon>Corynebacterium</taxon>
    </lineage>
</organism>
<feature type="transmembrane region" description="Helical" evidence="1">
    <location>
        <begin position="74"/>
        <end position="92"/>
    </location>
</feature>
<dbReference type="AlphaFoldDB" id="A0A9X1QQQ8"/>
<reference evidence="2" key="1">
    <citation type="submission" date="2022-01" db="EMBL/GenBank/DDBJ databases">
        <title>Corynebacterium sp. nov isolated from isolated from the feces of the greater white-fronted geese (Anser albifrons) at Poyang Lake, PR China.</title>
        <authorList>
            <person name="Liu Q."/>
        </authorList>
    </citation>
    <scope>NUCLEOTIDE SEQUENCE</scope>
    <source>
        <strain evidence="2">JCM 32435</strain>
    </source>
</reference>